<feature type="signal peptide" evidence="1">
    <location>
        <begin position="1"/>
        <end position="23"/>
    </location>
</feature>
<proteinExistence type="predicted"/>
<sequence length="76" mass="8864">MRFLDWFLLLFIFAFTIPRSVEAQNQAEQREGKRNNKVLAEEIDGDLQGGEKWATNERKEDLGQIIQLYKIGPLPE</sequence>
<dbReference type="EMBL" id="QGKY02000164">
    <property type="protein sequence ID" value="KAF2593485.1"/>
    <property type="molecule type" value="Genomic_DNA"/>
</dbReference>
<reference evidence="2" key="1">
    <citation type="submission" date="2019-12" db="EMBL/GenBank/DDBJ databases">
        <title>Genome sequencing and annotation of Brassica cretica.</title>
        <authorList>
            <person name="Studholme D.J."/>
            <person name="Sarris P.F."/>
        </authorList>
    </citation>
    <scope>NUCLEOTIDE SEQUENCE</scope>
    <source>
        <strain evidence="2">PFS-102/07</strain>
        <tissue evidence="2">Leaf</tissue>
    </source>
</reference>
<name>A0A8S9KG89_BRACR</name>
<organism evidence="2">
    <name type="scientific">Brassica cretica</name>
    <name type="common">Mustard</name>
    <dbReference type="NCBI Taxonomy" id="69181"/>
    <lineage>
        <taxon>Eukaryota</taxon>
        <taxon>Viridiplantae</taxon>
        <taxon>Streptophyta</taxon>
        <taxon>Embryophyta</taxon>
        <taxon>Tracheophyta</taxon>
        <taxon>Spermatophyta</taxon>
        <taxon>Magnoliopsida</taxon>
        <taxon>eudicotyledons</taxon>
        <taxon>Gunneridae</taxon>
        <taxon>Pentapetalae</taxon>
        <taxon>rosids</taxon>
        <taxon>malvids</taxon>
        <taxon>Brassicales</taxon>
        <taxon>Brassicaceae</taxon>
        <taxon>Brassiceae</taxon>
        <taxon>Brassica</taxon>
    </lineage>
</organism>
<gene>
    <name evidence="2" type="ORF">F2Q70_00042779</name>
</gene>
<keyword evidence="1" id="KW-0732">Signal</keyword>
<comment type="caution">
    <text evidence="2">The sequence shown here is derived from an EMBL/GenBank/DDBJ whole genome shotgun (WGS) entry which is preliminary data.</text>
</comment>
<dbReference type="AlphaFoldDB" id="A0A8S9KG89"/>
<accession>A0A8S9KG89</accession>
<protein>
    <submittedName>
        <fullName evidence="2">Uncharacterized protein</fullName>
    </submittedName>
</protein>
<evidence type="ECO:0000313" key="2">
    <source>
        <dbReference type="EMBL" id="KAF2593485.1"/>
    </source>
</evidence>
<feature type="chain" id="PRO_5035932167" evidence="1">
    <location>
        <begin position="24"/>
        <end position="76"/>
    </location>
</feature>
<evidence type="ECO:0000256" key="1">
    <source>
        <dbReference type="SAM" id="SignalP"/>
    </source>
</evidence>